<accession>A0A1H2XNU0</accession>
<evidence type="ECO:0000313" key="2">
    <source>
        <dbReference type="Proteomes" id="UP000199488"/>
    </source>
</evidence>
<dbReference type="STRING" id="1122204.SAMN05421781_2824"/>
<dbReference type="Proteomes" id="UP000199488">
    <property type="component" value="Unassembled WGS sequence"/>
</dbReference>
<proteinExistence type="predicted"/>
<name>A0A1H2XNU0_9BACI</name>
<organism evidence="1 2">
    <name type="scientific">Marinococcus luteus</name>
    <dbReference type="NCBI Taxonomy" id="1122204"/>
    <lineage>
        <taxon>Bacteria</taxon>
        <taxon>Bacillati</taxon>
        <taxon>Bacillota</taxon>
        <taxon>Bacilli</taxon>
        <taxon>Bacillales</taxon>
        <taxon>Bacillaceae</taxon>
        <taxon>Marinococcus</taxon>
    </lineage>
</organism>
<dbReference type="EMBL" id="FNNC01000007">
    <property type="protein sequence ID" value="SDW93989.1"/>
    <property type="molecule type" value="Genomic_DNA"/>
</dbReference>
<evidence type="ECO:0000313" key="1">
    <source>
        <dbReference type="EMBL" id="SDW93989.1"/>
    </source>
</evidence>
<reference evidence="1 2" key="1">
    <citation type="submission" date="2016-10" db="EMBL/GenBank/DDBJ databases">
        <authorList>
            <person name="de Groot N.N."/>
        </authorList>
    </citation>
    <scope>NUCLEOTIDE SEQUENCE [LARGE SCALE GENOMIC DNA]</scope>
    <source>
        <strain evidence="1 2">DSM 23126</strain>
    </source>
</reference>
<dbReference type="AlphaFoldDB" id="A0A1H2XNU0"/>
<sequence>MSYTAHELVFSQAFNCWSRISYLYQCEPKIVTVSIFPSAGRRSTQLNADMLSIEEFWKICYEKFKADFLEK</sequence>
<gene>
    <name evidence="1" type="ORF">SAMN05421781_2824</name>
</gene>
<keyword evidence="2" id="KW-1185">Reference proteome</keyword>
<protein>
    <submittedName>
        <fullName evidence="1">Uncharacterized protein</fullName>
    </submittedName>
</protein>